<protein>
    <submittedName>
        <fullName evidence="3">Appr-1-p processing protein</fullName>
    </submittedName>
</protein>
<evidence type="ECO:0000256" key="1">
    <source>
        <dbReference type="ARBA" id="ARBA00035885"/>
    </source>
</evidence>
<dbReference type="InterPro" id="IPR050892">
    <property type="entry name" value="ADP-ribose_metab_enzymes"/>
</dbReference>
<accession>A0AAD0FME6</accession>
<dbReference type="Gene3D" id="3.40.220.10">
    <property type="entry name" value="Leucine Aminopeptidase, subunit E, domain 1"/>
    <property type="match status" value="1"/>
</dbReference>
<reference evidence="3 4" key="1">
    <citation type="submission" date="2017-12" db="EMBL/GenBank/DDBJ databases">
        <title>Complete Genome Sequence of Stenotrophomonas maltophilia CSM2.</title>
        <authorList>
            <person name="Castro-Jaimes S."/>
            <person name="Lopez-Leal G."/>
            <person name="Barberena Jonas C."/>
            <person name="Bustos P."/>
            <person name="Perez-Oseguera A."/>
            <person name="Cevallos M.A."/>
        </authorList>
    </citation>
    <scope>NUCLEOTIDE SEQUENCE [LARGE SCALE GENOMIC DNA]</scope>
    <source>
        <strain evidence="3 4">CSM2</strain>
    </source>
</reference>
<evidence type="ECO:0000259" key="2">
    <source>
        <dbReference type="PROSITE" id="PS51154"/>
    </source>
</evidence>
<dbReference type="InterPro" id="IPR043472">
    <property type="entry name" value="Macro_dom-like"/>
</dbReference>
<dbReference type="SUPFAM" id="SSF52949">
    <property type="entry name" value="Macro domain-like"/>
    <property type="match status" value="1"/>
</dbReference>
<dbReference type="AlphaFoldDB" id="A0AAD0FME6"/>
<comment type="catalytic activity">
    <reaction evidence="1">
        <text>an N-(ADP-alpha-D-ribosyl)-thymidine in DNA + H2O = a thymidine in DNA + ADP-D-ribose</text>
        <dbReference type="Rhea" id="RHEA:71655"/>
        <dbReference type="Rhea" id="RHEA-COMP:13556"/>
        <dbReference type="Rhea" id="RHEA-COMP:18051"/>
        <dbReference type="ChEBI" id="CHEBI:15377"/>
        <dbReference type="ChEBI" id="CHEBI:57967"/>
        <dbReference type="ChEBI" id="CHEBI:137386"/>
        <dbReference type="ChEBI" id="CHEBI:191199"/>
    </reaction>
    <physiologicalReaction direction="left-to-right" evidence="1">
        <dbReference type="Rhea" id="RHEA:71656"/>
    </physiologicalReaction>
</comment>
<dbReference type="SMART" id="SM00506">
    <property type="entry name" value="A1pp"/>
    <property type="match status" value="1"/>
</dbReference>
<organism evidence="3 4">
    <name type="scientific">Stenotrophomonas maltophilia</name>
    <name type="common">Pseudomonas maltophilia</name>
    <name type="synonym">Xanthomonas maltophilia</name>
    <dbReference type="NCBI Taxonomy" id="40324"/>
    <lineage>
        <taxon>Bacteria</taxon>
        <taxon>Pseudomonadati</taxon>
        <taxon>Pseudomonadota</taxon>
        <taxon>Gammaproteobacteria</taxon>
        <taxon>Lysobacterales</taxon>
        <taxon>Lysobacteraceae</taxon>
        <taxon>Stenotrophomonas</taxon>
        <taxon>Stenotrophomonas maltophilia group</taxon>
    </lineage>
</organism>
<dbReference type="PROSITE" id="PS51154">
    <property type="entry name" value="MACRO"/>
    <property type="match status" value="1"/>
</dbReference>
<dbReference type="CDD" id="cd02901">
    <property type="entry name" value="Macro_Poa1p-like"/>
    <property type="match status" value="1"/>
</dbReference>
<dbReference type="GO" id="GO:0140291">
    <property type="term" value="P:peptidyl-glutamate ADP-deribosylation"/>
    <property type="evidence" value="ECO:0007669"/>
    <property type="project" value="TreeGrafter"/>
</dbReference>
<dbReference type="PANTHER" id="PTHR12521">
    <property type="entry name" value="PROTEIN C6ORF130"/>
    <property type="match status" value="1"/>
</dbReference>
<dbReference type="EMBL" id="CP025298">
    <property type="protein sequence ID" value="AUI06021.1"/>
    <property type="molecule type" value="Genomic_DNA"/>
</dbReference>
<sequence length="353" mass="39179">MAIKFENGDLFQSGAEALVNTVNCVGVMGKGVALEFKRRWPENFKFYKRHCETKWLRPGRVLVFDRGGMFGNDGVRYLFNFPTKDHWRSKSKLDFIDKGLDSMMEEIERLSIRSIALPPLGCGNGGLEWDEVRPLIVEKVSIMSNVDFHIFGPSASQVATPEFREGGAFMSPSRAIFLKALANLEPAFGGAIDRLSLQKVAYFLQVLGVRLNLSYEDSLYGPYSEALKKSLFSMAKNGQISSTESDGRFFTVTPSGFAASEEFIQANIAIAGDADAVVANLAHLLEGFKSPYGLELLSTIHWYSSRLGPQGESEIVDSVHSLGAYRRNSFPKSEIQLALSRIVEDGLVRIHDK</sequence>
<name>A0AAD0FME6_STEMA</name>
<dbReference type="PANTHER" id="PTHR12521:SF0">
    <property type="entry name" value="ADP-RIBOSE GLYCOHYDROLASE OARD1"/>
    <property type="match status" value="1"/>
</dbReference>
<gene>
    <name evidence="3" type="ORF">SmaCSM2_02065</name>
</gene>
<dbReference type="Proteomes" id="UP000234414">
    <property type="component" value="Chromosome"/>
</dbReference>
<evidence type="ECO:0000313" key="4">
    <source>
        <dbReference type="Proteomes" id="UP000234414"/>
    </source>
</evidence>
<evidence type="ECO:0000313" key="3">
    <source>
        <dbReference type="EMBL" id="AUI06021.1"/>
    </source>
</evidence>
<proteinExistence type="predicted"/>
<dbReference type="InterPro" id="IPR002589">
    <property type="entry name" value="Macro_dom"/>
</dbReference>
<dbReference type="Pfam" id="PF01661">
    <property type="entry name" value="Macro"/>
    <property type="match status" value="1"/>
</dbReference>
<feature type="domain" description="Macro" evidence="2">
    <location>
        <begin position="1"/>
        <end position="159"/>
    </location>
</feature>